<proteinExistence type="predicted"/>
<dbReference type="OrthoDB" id="10018582at2"/>
<organism evidence="1 2">
    <name type="scientific">Candidatus Viridilinea mediisalina</name>
    <dbReference type="NCBI Taxonomy" id="2024553"/>
    <lineage>
        <taxon>Bacteria</taxon>
        <taxon>Bacillati</taxon>
        <taxon>Chloroflexota</taxon>
        <taxon>Chloroflexia</taxon>
        <taxon>Chloroflexales</taxon>
        <taxon>Chloroflexineae</taxon>
        <taxon>Oscillochloridaceae</taxon>
        <taxon>Candidatus Viridilinea</taxon>
    </lineage>
</organism>
<dbReference type="Proteomes" id="UP000220527">
    <property type="component" value="Unassembled WGS sequence"/>
</dbReference>
<comment type="caution">
    <text evidence="1">The sequence shown here is derived from an EMBL/GenBank/DDBJ whole genome shotgun (WGS) entry which is preliminary data.</text>
</comment>
<dbReference type="AlphaFoldDB" id="A0A2A6RGZ0"/>
<gene>
    <name evidence="1" type="ORF">CJ255_15370</name>
</gene>
<dbReference type="EMBL" id="NQWI01000084">
    <property type="protein sequence ID" value="PDW02156.1"/>
    <property type="molecule type" value="Genomic_DNA"/>
</dbReference>
<evidence type="ECO:0000313" key="1">
    <source>
        <dbReference type="EMBL" id="PDW02156.1"/>
    </source>
</evidence>
<sequence>MTTHAFRPIVSEIEYRRLLICCHNTNYDCRLPIADCRTWRPNYDCRLPIADCRTWRPNYDCRL</sequence>
<reference evidence="2" key="1">
    <citation type="submission" date="2017-08" db="EMBL/GenBank/DDBJ databases">
        <authorList>
            <person name="Grouzdev D.S."/>
            <person name="Gaisin V.A."/>
            <person name="Rysina M.S."/>
            <person name="Gorlenko V.M."/>
        </authorList>
    </citation>
    <scope>NUCLEOTIDE SEQUENCE [LARGE SCALE GENOMIC DNA]</scope>
    <source>
        <strain evidence="2">Kir15-3F</strain>
    </source>
</reference>
<accession>A0A2A6RGZ0</accession>
<evidence type="ECO:0000313" key="2">
    <source>
        <dbReference type="Proteomes" id="UP000220527"/>
    </source>
</evidence>
<keyword evidence="2" id="KW-1185">Reference proteome</keyword>
<protein>
    <submittedName>
        <fullName evidence="1">Uncharacterized protein</fullName>
    </submittedName>
</protein>
<name>A0A2A6RGZ0_9CHLR</name>